<dbReference type="OrthoDB" id="7783360at2"/>
<name>U2YMF6_9RHOB</name>
<reference evidence="2" key="1">
    <citation type="journal article" date="2013" name="Genome Announc.">
        <title>Draft Genome Sequence of Loktanella cinnabarina LL-001T, Isolated from Deep-Sea Floor Sediment.</title>
        <authorList>
            <person name="Nishi S."/>
            <person name="Tsubouchi T."/>
            <person name="Takaki Y."/>
            <person name="Koyanagi R."/>
            <person name="Satoh N."/>
            <person name="Maruyama T."/>
            <person name="Hatada Y."/>
        </authorList>
    </citation>
    <scope>NUCLEOTIDE SEQUENCE [LARGE SCALE GENOMIC DNA]</scope>
    <source>
        <strain evidence="2">LL-001</strain>
    </source>
</reference>
<evidence type="ECO:0000313" key="3">
    <source>
        <dbReference type="Proteomes" id="UP000016566"/>
    </source>
</evidence>
<dbReference type="EMBL" id="BATB01000035">
    <property type="protein sequence ID" value="GAD56351.1"/>
    <property type="molecule type" value="Genomic_DNA"/>
</dbReference>
<accession>U2YMF6</accession>
<proteinExistence type="predicted"/>
<dbReference type="Proteomes" id="UP000016566">
    <property type="component" value="Unassembled WGS sequence"/>
</dbReference>
<protein>
    <submittedName>
        <fullName evidence="2">Cellulose-binding domain protein</fullName>
    </submittedName>
</protein>
<sequence length="381" mass="41787">MSRAVRPLGLRPLALALMLVLLSALSRPAGAAPVLGMNLAGISDWSTEQPFLDLMKTSRPWIGHLPGRWGGVEAETLQAEDHVDAGGHLLSLPEAVDRVGTLILTDQPEAAISLAGRYVLRHAGSGRIAVGGRGREVSRARGEIRFDYVPGPGAVEIDVTGIDPADPLRDITVVREDRLPHAAAGALFNPDWLARVSGLRLLRFMDWMETNGAEARRWSERPREGDQRWTEGVPAEVLARLSNEIGADPWVTLPHLAEDDYVRGFARLMRDTLDPRLRVHAEWSNELWNFGFEQARWAEAQARALWGDAATEDAWMQFAGLRAAQVADLWAETFGAQAGTRLVRVIGVQTDWPGLETAALEAPLAVARARGPRPRASMPMR</sequence>
<dbReference type="STRING" id="1337093.MBELCI_2403"/>
<comment type="caution">
    <text evidence="2">The sequence shown here is derived from an EMBL/GenBank/DDBJ whole genome shotgun (WGS) entry which is preliminary data.</text>
</comment>
<feature type="chain" id="PRO_5004636520" evidence="1">
    <location>
        <begin position="32"/>
        <end position="381"/>
    </location>
</feature>
<gene>
    <name evidence="2" type="ORF">MBELCI_2403</name>
</gene>
<evidence type="ECO:0000256" key="1">
    <source>
        <dbReference type="SAM" id="SignalP"/>
    </source>
</evidence>
<dbReference type="RefSeq" id="WP_021694452.1">
    <property type="nucleotide sequence ID" value="NZ_BATB01000035.1"/>
</dbReference>
<keyword evidence="3" id="KW-1185">Reference proteome</keyword>
<keyword evidence="1" id="KW-0732">Signal</keyword>
<feature type="signal peptide" evidence="1">
    <location>
        <begin position="1"/>
        <end position="31"/>
    </location>
</feature>
<dbReference type="eggNOG" id="COG1028">
    <property type="taxonomic scope" value="Bacteria"/>
</dbReference>
<evidence type="ECO:0000313" key="2">
    <source>
        <dbReference type="EMBL" id="GAD56351.1"/>
    </source>
</evidence>
<dbReference type="AlphaFoldDB" id="U2YMF6"/>
<organism evidence="2 3">
    <name type="scientific">Limimaricola cinnabarinus LL-001</name>
    <dbReference type="NCBI Taxonomy" id="1337093"/>
    <lineage>
        <taxon>Bacteria</taxon>
        <taxon>Pseudomonadati</taxon>
        <taxon>Pseudomonadota</taxon>
        <taxon>Alphaproteobacteria</taxon>
        <taxon>Rhodobacterales</taxon>
        <taxon>Paracoccaceae</taxon>
        <taxon>Limimaricola</taxon>
    </lineage>
</organism>